<reference evidence="1 2" key="1">
    <citation type="submission" date="2018-10" db="EMBL/GenBank/DDBJ databases">
        <authorList>
            <consortium name="IHU Genomes"/>
        </authorList>
    </citation>
    <scope>NUCLEOTIDE SEQUENCE [LARGE SCALE GENOMIC DNA]</scope>
    <source>
        <strain evidence="1 2">A1</strain>
    </source>
</reference>
<evidence type="ECO:0000313" key="2">
    <source>
        <dbReference type="Proteomes" id="UP000594342"/>
    </source>
</evidence>
<dbReference type="Proteomes" id="UP000594342">
    <property type="component" value="Unassembled WGS sequence"/>
</dbReference>
<sequence>MSEQKTEHEQKQEASIPALNLQSPFCRLESVGTSPSKAMKWCVCIDNSGSTGDKLDTKTVLGTEVDFAKKVISSLDPEHKSVSVIRWDDHAEKISYDAIDSLKPDGGTSPANIFRVPECQKAIGHADCLLIMTDGAIGQNEVSMFGHSMMTSGRHFKAVVGVLVGRNHADSTTGSIFNRKPTKQPSDINVSVLVPAMVSNACIMYHDSINTYAMWASGTFRQEWKVVDIEPSTEWENLTKVSLGSDHPSLTDISIPSYDEDQVAKLLTHGYVPLGGGLYFHPDNLLRSTPDFDEIVEYPFSQVCQYFKVNDKYTELVEWFKGRLLDAFTLQEDDKNNFTALIEQMSELPQAVRRDLSNPYMSVYITTRNRHIARRYIASDEDIENQITDPRAVRILQFFRDMIRVMDEDVQMIQDNSNTSYTTSSISTSRYTSSANAYGSGVVQTASRVKQELPTVLTAKFNEPHLWYSQVRRLHPGIDSKIPKHECSVCFENRVPFLLVRAQIDLKELERQNTNELYKHFYPSLMCSRCADFFCQKGVDPVHQPCVAAIPIVSVSLLSSENLDAYINQFSELIIDTSPSTTHTPHSRTSSRGVNLSSRRESMLSSISSAFNAIAHVSSVVSDVFTSSTVSTASGVPVSVNITPKCMISVSEHVKQFMTETEAIVLTFFVNDIKIKFKI</sequence>
<gene>
    <name evidence="1" type="ORF">YASMINEVIRUS_1432</name>
</gene>
<comment type="caution">
    <text evidence="1">The sequence shown here is derived from an EMBL/GenBank/DDBJ whole genome shotgun (WGS) entry which is preliminary data.</text>
</comment>
<name>A0A5K0UB35_9VIRU</name>
<evidence type="ECO:0000313" key="1">
    <source>
        <dbReference type="EMBL" id="VBB18900.1"/>
    </source>
</evidence>
<dbReference type="EMBL" id="UPSH01000001">
    <property type="protein sequence ID" value="VBB18900.1"/>
    <property type="molecule type" value="Genomic_DNA"/>
</dbReference>
<protein>
    <submittedName>
        <fullName evidence="1">Uncharacterized protein</fullName>
    </submittedName>
</protein>
<accession>A0A5K0UB35</accession>
<keyword evidence="2" id="KW-1185">Reference proteome</keyword>
<proteinExistence type="predicted"/>
<organism evidence="1 2">
    <name type="scientific">Yasminevirus sp. GU-2018</name>
    <dbReference type="NCBI Taxonomy" id="2420051"/>
    <lineage>
        <taxon>Viruses</taxon>
        <taxon>Varidnaviria</taxon>
        <taxon>Bamfordvirae</taxon>
        <taxon>Nucleocytoviricota</taxon>
        <taxon>Megaviricetes</taxon>
        <taxon>Imitervirales</taxon>
        <taxon>Mimiviridae</taxon>
        <taxon>Klosneuvirinae</taxon>
        <taxon>Yasminevirus</taxon>
        <taxon>Yasminevirus saudimassiliense</taxon>
    </lineage>
</organism>